<dbReference type="PANTHER" id="PTHR22773">
    <property type="entry name" value="NADH DEHYDROGENASE"/>
    <property type="match status" value="1"/>
</dbReference>
<feature type="transmembrane region" description="Helical" evidence="5">
    <location>
        <begin position="136"/>
        <end position="153"/>
    </location>
</feature>
<feature type="transmembrane region" description="Helical" evidence="5">
    <location>
        <begin position="446"/>
        <end position="464"/>
    </location>
</feature>
<evidence type="ECO:0000256" key="5">
    <source>
        <dbReference type="SAM" id="Phobius"/>
    </source>
</evidence>
<feature type="domain" description="NADH:quinone oxidoreductase/Mrp antiporter transmembrane" evidence="6">
    <location>
        <begin position="156"/>
        <end position="455"/>
    </location>
</feature>
<proteinExistence type="predicted"/>
<keyword evidence="7" id="KW-0496">Mitochondrion</keyword>
<dbReference type="AlphaFoldDB" id="A0A6C0UDN9"/>
<feature type="transmembrane region" description="Helical" evidence="5">
    <location>
        <begin position="251"/>
        <end position="270"/>
    </location>
</feature>
<feature type="transmembrane region" description="Helical" evidence="5">
    <location>
        <begin position="66"/>
        <end position="85"/>
    </location>
</feature>
<feature type="transmembrane region" description="Helical" evidence="5">
    <location>
        <begin position="368"/>
        <end position="390"/>
    </location>
</feature>
<evidence type="ECO:0000256" key="2">
    <source>
        <dbReference type="ARBA" id="ARBA00022692"/>
    </source>
</evidence>
<feature type="transmembrane region" description="Helical" evidence="5">
    <location>
        <begin position="105"/>
        <end position="124"/>
    </location>
</feature>
<evidence type="ECO:0000256" key="4">
    <source>
        <dbReference type="ARBA" id="ARBA00023136"/>
    </source>
</evidence>
<dbReference type="InterPro" id="IPR001750">
    <property type="entry name" value="ND/Mrp_TM"/>
</dbReference>
<dbReference type="Pfam" id="PF00361">
    <property type="entry name" value="Proton_antipo_M"/>
    <property type="match status" value="1"/>
</dbReference>
<feature type="transmembrane region" description="Helical" evidence="5">
    <location>
        <begin position="494"/>
        <end position="523"/>
    </location>
</feature>
<feature type="transmembrane region" description="Helical" evidence="5">
    <location>
        <begin position="342"/>
        <end position="361"/>
    </location>
</feature>
<dbReference type="EMBL" id="MK301177">
    <property type="protein sequence ID" value="QIB71973.1"/>
    <property type="molecule type" value="Genomic_DNA"/>
</dbReference>
<evidence type="ECO:0000313" key="7">
    <source>
        <dbReference type="EMBL" id="QIB71973.1"/>
    </source>
</evidence>
<dbReference type="GO" id="GO:0016020">
    <property type="term" value="C:membrane"/>
    <property type="evidence" value="ECO:0007669"/>
    <property type="project" value="UniProtKB-SubCell"/>
</dbReference>
<feature type="transmembrane region" description="Helical" evidence="5">
    <location>
        <begin position="159"/>
        <end position="177"/>
    </location>
</feature>
<geneLocation type="mitochondrion" evidence="7"/>
<keyword evidence="3 5" id="KW-1133">Transmembrane helix</keyword>
<reference evidence="7" key="1">
    <citation type="journal article" date="2019" name="Mitochondrial DNA Part B Resour">
        <title>The complete mitochondrial genome of Gruberia lanceolata (Gruber, 1884) Kahl, 1932 (Ciliophora: Heterotrichea).</title>
        <authorList>
            <person name="Park M.-H."/>
            <person name="Min G.-S."/>
        </authorList>
    </citation>
    <scope>NUCLEOTIDE SEQUENCE</scope>
    <source>
        <strain evidence="7">Gben1</strain>
    </source>
</reference>
<sequence length="524" mass="64240">MSIIFSDLLKGELIFFFININFFIFIFIFTFSKLYYSKLLNINYNSTVTLNYKLSYKRFTDNSKNIIKYILRFLLQVYIFFFFNFSYYFSYTNNSYLYNFCINNFNWYYCLIIVFLTIVSFFFFLKLINNNMIKSIENILGLHFFFLSIYFLLFFNNIISVIFLFELQSLIFIYILASSYNHDNTVRQSRWYFNSLMYQFWVSFISALLLIYGFLSIYRFSSFVEWNNIELFFYFINYSWYSIFHIKVFMVWLPILLGFILKLGFFPFFLWKPEIYKNLSTITLFIYMSSYLFSLLVFLINFFYNYFYLLFNLWYFFFYILISISFIFISFSLYSITEVRQFLAYTSIIHICFILISIFNFKTINLSITYFYLFTYLFFIFFFFIIIFSLSNNFLWFLTDFQYLTKVPLIVTSLSILMLGMAGIPPFLGFFAKLSIISSLLLNEDYFLFFLSIFIGLFVSFFYIQNYRFYGFNLKNIYYVKSTIVYKFVEKFFIWLYIFIFINLFSIFFINDFFILTSLLVIFI</sequence>
<protein>
    <submittedName>
        <fullName evidence="7">NADH dehydrogenase subunit 2</fullName>
    </submittedName>
</protein>
<feature type="transmembrane region" description="Helical" evidence="5">
    <location>
        <begin position="410"/>
        <end position="434"/>
    </location>
</feature>
<feature type="transmembrane region" description="Helical" evidence="5">
    <location>
        <begin position="198"/>
        <end position="220"/>
    </location>
</feature>
<evidence type="ECO:0000256" key="1">
    <source>
        <dbReference type="ARBA" id="ARBA00004141"/>
    </source>
</evidence>
<gene>
    <name evidence="7" type="primary">nad2</name>
</gene>
<accession>A0A6C0UDN9</accession>
<feature type="transmembrane region" description="Helical" evidence="5">
    <location>
        <begin position="316"/>
        <end position="336"/>
    </location>
</feature>
<comment type="subcellular location">
    <subcellularLocation>
        <location evidence="1">Membrane</location>
        <topology evidence="1">Multi-pass membrane protein</topology>
    </subcellularLocation>
</comment>
<organism evidence="7">
    <name type="scientific">Gruberia lanceolata</name>
    <dbReference type="NCBI Taxonomy" id="1978530"/>
    <lineage>
        <taxon>Eukaryota</taxon>
        <taxon>Sar</taxon>
        <taxon>Alveolata</taxon>
        <taxon>Ciliophora</taxon>
        <taxon>Postciliodesmatophora</taxon>
        <taxon>Heterotrichea</taxon>
        <taxon>Heterotrichida</taxon>
        <taxon>Spirostomidae</taxon>
        <taxon>Gruberia</taxon>
    </lineage>
</organism>
<feature type="transmembrane region" description="Helical" evidence="5">
    <location>
        <begin position="282"/>
        <end position="304"/>
    </location>
</feature>
<keyword evidence="4 5" id="KW-0472">Membrane</keyword>
<name>A0A6C0UDN9_9CILI</name>
<evidence type="ECO:0000256" key="3">
    <source>
        <dbReference type="ARBA" id="ARBA00022989"/>
    </source>
</evidence>
<evidence type="ECO:0000259" key="6">
    <source>
        <dbReference type="Pfam" id="PF00361"/>
    </source>
</evidence>
<keyword evidence="2 5" id="KW-0812">Transmembrane</keyword>
<feature type="transmembrane region" description="Helical" evidence="5">
    <location>
        <begin position="13"/>
        <end position="36"/>
    </location>
</feature>